<evidence type="ECO:0000313" key="3">
    <source>
        <dbReference type="Proteomes" id="UP000026915"/>
    </source>
</evidence>
<dbReference type="eggNOG" id="ENOG502QQUR">
    <property type="taxonomic scope" value="Eukaryota"/>
</dbReference>
<dbReference type="PANTHER" id="PTHR22835">
    <property type="entry name" value="ZINC FINGER FYVE DOMAIN CONTAINING PROTEIN"/>
    <property type="match status" value="1"/>
</dbReference>
<proteinExistence type="inferred from homology"/>
<dbReference type="Gramene" id="EOY13362">
    <property type="protein sequence ID" value="EOY13362"/>
    <property type="gene ID" value="TCM_031908"/>
</dbReference>
<dbReference type="HOGENOM" id="CLU_1920897_0_0_1"/>
<dbReference type="EMBL" id="CM001885">
    <property type="protein sequence ID" value="EOY13362.1"/>
    <property type="molecule type" value="Genomic_DNA"/>
</dbReference>
<reference evidence="2 3" key="1">
    <citation type="journal article" date="2013" name="Genome Biol.">
        <title>The genome sequence of the most widely cultivated cacao type and its use to identify candidate genes regulating pod color.</title>
        <authorList>
            <person name="Motamayor J.C."/>
            <person name="Mockaitis K."/>
            <person name="Schmutz J."/>
            <person name="Haiminen N."/>
            <person name="Iii D.L."/>
            <person name="Cornejo O."/>
            <person name="Findley S.D."/>
            <person name="Zheng P."/>
            <person name="Utro F."/>
            <person name="Royaert S."/>
            <person name="Saski C."/>
            <person name="Jenkins J."/>
            <person name="Podicheti R."/>
            <person name="Zhao M."/>
            <person name="Scheffler B.E."/>
            <person name="Stack J.C."/>
            <person name="Feltus F.A."/>
            <person name="Mustiga G.M."/>
            <person name="Amores F."/>
            <person name="Phillips W."/>
            <person name="Marelli J.P."/>
            <person name="May G.D."/>
            <person name="Shapiro H."/>
            <person name="Ma J."/>
            <person name="Bustamante C.D."/>
            <person name="Schnell R.J."/>
            <person name="Main D."/>
            <person name="Gilbert D."/>
            <person name="Parida L."/>
            <person name="Kuhn D.N."/>
        </authorList>
    </citation>
    <scope>NUCLEOTIDE SEQUENCE [LARGE SCALE GENOMIC DNA]</scope>
    <source>
        <strain evidence="3">cv. Matina 1-6</strain>
    </source>
</reference>
<sequence>MIGEIGTNDYTYALFEGKTHEEVKALVPHVILAIKEAVKRTIDYGAIQLIVPGNLPIGCFDIKSIQKSCCGTGGDYNFSLMNICGVSRVLVCFNLDKSLNWDGSHLTQQAYKFMARWLIQDIYPKLQCNFST</sequence>
<evidence type="ECO:0008006" key="4">
    <source>
        <dbReference type="Google" id="ProtNLM"/>
    </source>
</evidence>
<protein>
    <recommendedName>
        <fullName evidence="4">SGNH hydrolase-type esterase superfamily protein</fullName>
    </recommendedName>
</protein>
<dbReference type="STRING" id="3641.A0A061F9H3"/>
<dbReference type="SUPFAM" id="SSF52266">
    <property type="entry name" value="SGNH hydrolase"/>
    <property type="match status" value="1"/>
</dbReference>
<dbReference type="PANTHER" id="PTHR22835:SF515">
    <property type="entry name" value="ACETYLAJMALAN ESTERASE-LIKE"/>
    <property type="match status" value="1"/>
</dbReference>
<dbReference type="AlphaFoldDB" id="A0A061F9H3"/>
<gene>
    <name evidence="2" type="ORF">TCM_031908</name>
</gene>
<dbReference type="OMA" id="LMNICGV"/>
<comment type="similarity">
    <text evidence="1">Belongs to the 'GDSL' lipolytic enzyme family.</text>
</comment>
<organism evidence="2 3">
    <name type="scientific">Theobroma cacao</name>
    <name type="common">Cacao</name>
    <name type="synonym">Cocoa</name>
    <dbReference type="NCBI Taxonomy" id="3641"/>
    <lineage>
        <taxon>Eukaryota</taxon>
        <taxon>Viridiplantae</taxon>
        <taxon>Streptophyta</taxon>
        <taxon>Embryophyta</taxon>
        <taxon>Tracheophyta</taxon>
        <taxon>Spermatophyta</taxon>
        <taxon>Magnoliopsida</taxon>
        <taxon>eudicotyledons</taxon>
        <taxon>Gunneridae</taxon>
        <taxon>Pentapetalae</taxon>
        <taxon>rosids</taxon>
        <taxon>malvids</taxon>
        <taxon>Malvales</taxon>
        <taxon>Malvaceae</taxon>
        <taxon>Byttnerioideae</taxon>
        <taxon>Theobroma</taxon>
    </lineage>
</organism>
<dbReference type="Proteomes" id="UP000026915">
    <property type="component" value="Chromosome 7"/>
</dbReference>
<evidence type="ECO:0000313" key="2">
    <source>
        <dbReference type="EMBL" id="EOY13362.1"/>
    </source>
</evidence>
<dbReference type="Gene3D" id="3.40.50.1110">
    <property type="entry name" value="SGNH hydrolase"/>
    <property type="match status" value="2"/>
</dbReference>
<dbReference type="InParanoid" id="A0A061F9H3"/>
<dbReference type="InterPro" id="IPR036514">
    <property type="entry name" value="SGNH_hydro_sf"/>
</dbReference>
<name>A0A061F9H3_THECC</name>
<keyword evidence="3" id="KW-1185">Reference proteome</keyword>
<accession>A0A061F9H3</accession>
<evidence type="ECO:0000256" key="1">
    <source>
        <dbReference type="ARBA" id="ARBA00008668"/>
    </source>
</evidence>